<feature type="region of interest" description="Disordered" evidence="9">
    <location>
        <begin position="1"/>
        <end position="63"/>
    </location>
</feature>
<dbReference type="InterPro" id="IPR001901">
    <property type="entry name" value="Translocase_SecE/Sec61-g"/>
</dbReference>
<feature type="compositionally biased region" description="Acidic residues" evidence="9">
    <location>
        <begin position="221"/>
        <end position="230"/>
    </location>
</feature>
<comment type="subcellular location">
    <subcellularLocation>
        <location evidence="8">Endomembrane system</location>
        <topology evidence="8">Single-pass membrane protein</topology>
    </subcellularLocation>
</comment>
<reference evidence="11" key="1">
    <citation type="submission" date="2023-06" db="EMBL/GenBank/DDBJ databases">
        <title>Genome-scale phylogeny and comparative genomics of the fungal order Sordariales.</title>
        <authorList>
            <consortium name="Lawrence Berkeley National Laboratory"/>
            <person name="Hensen N."/>
            <person name="Bonometti L."/>
            <person name="Westerberg I."/>
            <person name="Brannstrom I.O."/>
            <person name="Guillou S."/>
            <person name="Cros-Aarteil S."/>
            <person name="Calhoun S."/>
            <person name="Haridas S."/>
            <person name="Kuo A."/>
            <person name="Mondo S."/>
            <person name="Pangilinan J."/>
            <person name="Riley R."/>
            <person name="Labutti K."/>
            <person name="Andreopoulos B."/>
            <person name="Lipzen A."/>
            <person name="Chen C."/>
            <person name="Yanf M."/>
            <person name="Daum C."/>
            <person name="Ng V."/>
            <person name="Clum A."/>
            <person name="Steindorff A."/>
            <person name="Ohm R."/>
            <person name="Martin F."/>
            <person name="Silar P."/>
            <person name="Natvig D."/>
            <person name="Lalanne C."/>
            <person name="Gautier V."/>
            <person name="Ament-Velasquez S.L."/>
            <person name="Kruys A."/>
            <person name="Hutchinson M.I."/>
            <person name="Powell A.J."/>
            <person name="Barry K."/>
            <person name="Miller A.N."/>
            <person name="Grigoriev I.V."/>
            <person name="Debuchy R."/>
            <person name="Gladieux P."/>
            <person name="Thoren M.H."/>
            <person name="Johannesson H."/>
        </authorList>
    </citation>
    <scope>NUCLEOTIDE SEQUENCE</scope>
    <source>
        <strain evidence="11">8032-3</strain>
    </source>
</reference>
<dbReference type="SMART" id="SM00382">
    <property type="entry name" value="AAA"/>
    <property type="match status" value="1"/>
</dbReference>
<feature type="compositionally biased region" description="Basic and acidic residues" evidence="9">
    <location>
        <begin position="858"/>
        <end position="870"/>
    </location>
</feature>
<name>A0AAJ0BRG4_9PEZI</name>
<dbReference type="GO" id="GO:0006886">
    <property type="term" value="P:intracellular protein transport"/>
    <property type="evidence" value="ECO:0007669"/>
    <property type="project" value="InterPro"/>
</dbReference>
<dbReference type="SUPFAM" id="SSF52540">
    <property type="entry name" value="P-loop containing nucleoside triphosphate hydrolases"/>
    <property type="match status" value="1"/>
</dbReference>
<evidence type="ECO:0000256" key="5">
    <source>
        <dbReference type="ARBA" id="ARBA00022989"/>
    </source>
</evidence>
<dbReference type="PANTHER" id="PTHR46411">
    <property type="entry name" value="FAMILY ATPASE, PUTATIVE-RELATED"/>
    <property type="match status" value="1"/>
</dbReference>
<sequence>MADGPSPEKAAIPSPVSLPVPVSPSAEDPVDAEHQTDSPDGLSTSSKANAGDDDDGSDSSSVAWDGKRRENLVADWKFLDFEHFKNRYGPDEGLEIIEVLKGHPHLEQEIWREAQDRLPQGKSTRIDRRWKQKQKSYSKDIETEYIQRIRIQSPALILLLSHLSGSHDSWATNKPRVFFRPFRTQYYYQPHMKEILAFLEKRFGNSQTDIATADAKVAPTEDIDETPGQEDDSKSDAFSFGSEEPKKSTWRISSVAMSQTPPQHCSTSGKILYRPLNTDSPKGRDKSSQPVNKAHQSAWRFYSIVMESYADDKPDDFKAKKGRELSIYCYYIDYDGISYLPVQNKLTINDYDGEKDITELPIYPLRFAKDTEKLMETFRKQGERFQFVKTEKYLFYDGWTLTQGPTGSSDESKELTSEHIDSNVVLDFLEGYKAEPSLGQPSFDGLQSFGDSDWPEGEDELEIRHWTSVLRVSGQVDVEELHGEGLALLPRRAIAFAFRERKFILADINSLREVRKQEDVFQDLKIDPKHKQMIESLIKTHFQKQAMQKEFGVVNLNQDLILGKGAGLFLLLHGVPGVGKTATAEAIAQINSKPLFTITCGDLGFEPSKVDESLRNIFRLAHLWDCVLLLDEADVFLSRREVYDLKRNALVSVFLRVLENYSGILFLTTNRVGHLDEAFKSRIHISLYYPPLTESQTVAIFDVNIRQLSRIEDEKQKLMEKEGSTIPKRPKMIIDKKSLVTYGKWHWSAHRPSERWNGRQIRNAFQIAYSLAHWPNKRPTVDKQGRVISQNQLPSAPARRAATPNASTPKPAPSADTVGQVSQQTLKLDYRHFEEVARVIEKFDAYLYDTLAGTSAESARDAGTRADAHDSTAAQYSRYPGPPPPSAYAPSPPQQQQQQQPGPVAFRRRQGPTPRFTTGHAGGGSGLGPDVGRPSVSQLPQRPRFRPSAPAPARGGASRQQQQRASPQKRREGGLGGGSRAREEVEAANWENDSGFYEHGVWDLEPQAGVANGGEEAYGHARDGGGGGDLGVHGGYGFEEHEEGMEDSEQPYDDQGHYAEDYPVVLVQRTDLAGADPAVLPTPHSLDCLFRTARTASSDHTPAGVHIRIRTRHQSSTIFCQNASIPSPDTSNSPTSNSIAMSDQVQDLLDAPREFLKDGMQFVNRCQKPDRTEFIKICRAVGTGFIVMGFVGYIVKLFHIPLNHTLVGGA</sequence>
<feature type="region of interest" description="Disordered" evidence="9">
    <location>
        <begin position="792"/>
        <end position="820"/>
    </location>
</feature>
<dbReference type="InterPro" id="IPR056599">
    <property type="entry name" value="AAA_lid_fung"/>
</dbReference>
<dbReference type="InterPro" id="IPR023391">
    <property type="entry name" value="Prot_translocase_SecE_dom_sf"/>
</dbReference>
<dbReference type="EMBL" id="MU839032">
    <property type="protein sequence ID" value="KAK1762931.1"/>
    <property type="molecule type" value="Genomic_DNA"/>
</dbReference>
<dbReference type="InterPro" id="IPR003959">
    <property type="entry name" value="ATPase_AAA_core"/>
</dbReference>
<dbReference type="Proteomes" id="UP001244011">
    <property type="component" value="Unassembled WGS sequence"/>
</dbReference>
<evidence type="ECO:0000256" key="9">
    <source>
        <dbReference type="SAM" id="MobiDB-lite"/>
    </source>
</evidence>
<dbReference type="HAMAP" id="MF_00422">
    <property type="entry name" value="SecE"/>
    <property type="match status" value="1"/>
</dbReference>
<dbReference type="GO" id="GO:0005524">
    <property type="term" value="F:ATP binding"/>
    <property type="evidence" value="ECO:0007669"/>
    <property type="project" value="InterPro"/>
</dbReference>
<feature type="compositionally biased region" description="Low complexity" evidence="9">
    <location>
        <begin position="894"/>
        <end position="903"/>
    </location>
</feature>
<keyword evidence="5" id="KW-1133">Transmembrane helix</keyword>
<organism evidence="11 12">
    <name type="scientific">Phialemonium atrogriseum</name>
    <dbReference type="NCBI Taxonomy" id="1093897"/>
    <lineage>
        <taxon>Eukaryota</taxon>
        <taxon>Fungi</taxon>
        <taxon>Dikarya</taxon>
        <taxon>Ascomycota</taxon>
        <taxon>Pezizomycotina</taxon>
        <taxon>Sordariomycetes</taxon>
        <taxon>Sordariomycetidae</taxon>
        <taxon>Cephalothecales</taxon>
        <taxon>Cephalothecaceae</taxon>
        <taxon>Phialemonium</taxon>
    </lineage>
</organism>
<dbReference type="Pfam" id="PF22942">
    <property type="entry name" value="DUF7025"/>
    <property type="match status" value="1"/>
</dbReference>
<evidence type="ECO:0000256" key="2">
    <source>
        <dbReference type="ARBA" id="ARBA00022448"/>
    </source>
</evidence>
<feature type="compositionally biased region" description="Gly residues" evidence="9">
    <location>
        <begin position="920"/>
        <end position="929"/>
    </location>
</feature>
<evidence type="ECO:0000259" key="10">
    <source>
        <dbReference type="SMART" id="SM00382"/>
    </source>
</evidence>
<comment type="caution">
    <text evidence="11">The sequence shown here is derived from an EMBL/GenBank/DDBJ whole genome shotgun (WGS) entry which is preliminary data.</text>
</comment>
<dbReference type="RefSeq" id="XP_060279144.1">
    <property type="nucleotide sequence ID" value="XM_060432034.1"/>
</dbReference>
<feature type="domain" description="AAA+ ATPase" evidence="10">
    <location>
        <begin position="566"/>
        <end position="693"/>
    </location>
</feature>
<feature type="region of interest" description="Disordered" evidence="9">
    <location>
        <begin position="856"/>
        <end position="983"/>
    </location>
</feature>
<feature type="compositionally biased region" description="Polar residues" evidence="9">
    <location>
        <begin position="250"/>
        <end position="269"/>
    </location>
</feature>
<dbReference type="AlphaFoldDB" id="A0AAJ0BRG4"/>
<accession>A0AAJ0BRG4</accession>
<feature type="region of interest" description="Disordered" evidence="9">
    <location>
        <begin position="212"/>
        <end position="294"/>
    </location>
</feature>
<feature type="compositionally biased region" description="Low complexity" evidence="9">
    <location>
        <begin position="940"/>
        <end position="966"/>
    </location>
</feature>
<dbReference type="SUPFAM" id="SSF103456">
    <property type="entry name" value="Preprotein translocase SecE subunit"/>
    <property type="match status" value="1"/>
</dbReference>
<proteinExistence type="inferred from homology"/>
<dbReference type="GO" id="GO:0016020">
    <property type="term" value="C:membrane"/>
    <property type="evidence" value="ECO:0007669"/>
    <property type="project" value="InterPro"/>
</dbReference>
<dbReference type="InterPro" id="IPR008158">
    <property type="entry name" value="Translocase_Sec61-g"/>
</dbReference>
<keyword evidence="3" id="KW-0812">Transmembrane</keyword>
<evidence type="ECO:0000313" key="11">
    <source>
        <dbReference type="EMBL" id="KAK1762931.1"/>
    </source>
</evidence>
<dbReference type="InterPro" id="IPR054289">
    <property type="entry name" value="DUF7025"/>
</dbReference>
<dbReference type="Gene3D" id="1.20.5.820">
    <property type="entry name" value="Preprotein translocase SecE subunit"/>
    <property type="match status" value="1"/>
</dbReference>
<evidence type="ECO:0000256" key="3">
    <source>
        <dbReference type="ARBA" id="ARBA00022692"/>
    </source>
</evidence>
<comment type="similarity">
    <text evidence="1">Belongs to the SecE/SEC61-gamma family.</text>
</comment>
<evidence type="ECO:0000256" key="7">
    <source>
        <dbReference type="ARBA" id="ARBA00023136"/>
    </source>
</evidence>
<dbReference type="CDD" id="cd19481">
    <property type="entry name" value="RecA-like_protease"/>
    <property type="match status" value="1"/>
</dbReference>
<dbReference type="GeneID" id="85315221"/>
<dbReference type="GO" id="GO:0008320">
    <property type="term" value="F:protein transmembrane transporter activity"/>
    <property type="evidence" value="ECO:0007669"/>
    <property type="project" value="InterPro"/>
</dbReference>
<evidence type="ECO:0000256" key="4">
    <source>
        <dbReference type="ARBA" id="ARBA00022927"/>
    </source>
</evidence>
<dbReference type="GO" id="GO:0012505">
    <property type="term" value="C:endomembrane system"/>
    <property type="evidence" value="ECO:0007669"/>
    <property type="project" value="UniProtKB-SubCell"/>
</dbReference>
<keyword evidence="2" id="KW-0813">Transport</keyword>
<gene>
    <name evidence="11" type="ORF">QBC33DRAFT_599541</name>
</gene>
<dbReference type="NCBIfam" id="TIGR00327">
    <property type="entry name" value="secE_euk_arch"/>
    <property type="match status" value="1"/>
</dbReference>
<protein>
    <recommendedName>
        <fullName evidence="10">AAA+ ATPase domain-containing protein</fullName>
    </recommendedName>
</protein>
<dbReference type="GO" id="GO:0016887">
    <property type="term" value="F:ATP hydrolysis activity"/>
    <property type="evidence" value="ECO:0007669"/>
    <property type="project" value="InterPro"/>
</dbReference>
<dbReference type="InterPro" id="IPR027417">
    <property type="entry name" value="P-loop_NTPase"/>
</dbReference>
<keyword evidence="12" id="KW-1185">Reference proteome</keyword>
<keyword evidence="6" id="KW-0811">Translocation</keyword>
<keyword evidence="7" id="KW-0472">Membrane</keyword>
<dbReference type="InterPro" id="IPR003593">
    <property type="entry name" value="AAA+_ATPase"/>
</dbReference>
<dbReference type="Gene3D" id="3.40.50.300">
    <property type="entry name" value="P-loop containing nucleotide triphosphate hydrolases"/>
    <property type="match status" value="1"/>
</dbReference>
<evidence type="ECO:0000256" key="6">
    <source>
        <dbReference type="ARBA" id="ARBA00023010"/>
    </source>
</evidence>
<dbReference type="PROSITE" id="PS01067">
    <property type="entry name" value="SECE_SEC61G"/>
    <property type="match status" value="1"/>
</dbReference>
<dbReference type="Pfam" id="PF00004">
    <property type="entry name" value="AAA"/>
    <property type="match status" value="1"/>
</dbReference>
<dbReference type="Pfam" id="PF00584">
    <property type="entry name" value="SecE"/>
    <property type="match status" value="1"/>
</dbReference>
<dbReference type="GO" id="GO:0006605">
    <property type="term" value="P:protein targeting"/>
    <property type="evidence" value="ECO:0007669"/>
    <property type="project" value="InterPro"/>
</dbReference>
<dbReference type="PANTHER" id="PTHR46411:SF3">
    <property type="entry name" value="AAA+ ATPASE DOMAIN-CONTAINING PROTEIN"/>
    <property type="match status" value="1"/>
</dbReference>
<feature type="compositionally biased region" description="Pro residues" evidence="9">
    <location>
        <begin position="880"/>
        <end position="893"/>
    </location>
</feature>
<evidence type="ECO:0000256" key="1">
    <source>
        <dbReference type="ARBA" id="ARBA00008274"/>
    </source>
</evidence>
<keyword evidence="4" id="KW-0653">Protein transport</keyword>
<dbReference type="Pfam" id="PF23232">
    <property type="entry name" value="AAA_lid_13"/>
    <property type="match status" value="1"/>
</dbReference>
<evidence type="ECO:0000313" key="12">
    <source>
        <dbReference type="Proteomes" id="UP001244011"/>
    </source>
</evidence>
<evidence type="ECO:0000256" key="8">
    <source>
        <dbReference type="ARBA" id="ARBA00037847"/>
    </source>
</evidence>